<dbReference type="PANTHER" id="PTHR43393:SF2">
    <property type="entry name" value="CYTOKININ RIBOSIDE 5'-MONOPHOSPHATE PHOSPHORIBOHYDROLASE"/>
    <property type="match status" value="1"/>
</dbReference>
<protein>
    <recommendedName>
        <fullName evidence="2">Cytokinin riboside 5'-monophosphate phosphoribohydrolase</fullName>
        <ecNumber evidence="2">3.2.2.n1</ecNumber>
    </recommendedName>
</protein>
<dbReference type="EC" id="3.2.2.n1" evidence="2"/>
<keyword evidence="4" id="KW-1185">Reference proteome</keyword>
<keyword evidence="2 3" id="KW-0378">Hydrolase</keyword>
<comment type="catalytic activity">
    <reaction evidence="1">
        <text>AMP + H2O = D-ribose 5-phosphate + adenine</text>
        <dbReference type="Rhea" id="RHEA:20129"/>
        <dbReference type="ChEBI" id="CHEBI:15377"/>
        <dbReference type="ChEBI" id="CHEBI:16708"/>
        <dbReference type="ChEBI" id="CHEBI:78346"/>
        <dbReference type="ChEBI" id="CHEBI:456215"/>
        <dbReference type="EC" id="3.2.2.4"/>
    </reaction>
</comment>
<dbReference type="InterPro" id="IPR031100">
    <property type="entry name" value="LOG_fam"/>
</dbReference>
<dbReference type="SUPFAM" id="SSF102405">
    <property type="entry name" value="MCP/YpsA-like"/>
    <property type="match status" value="1"/>
</dbReference>
<name>A0A6F8V5M9_9PROT</name>
<accession>A0A6F8V5M9</accession>
<dbReference type="RefSeq" id="WP_173058565.1">
    <property type="nucleotide sequence ID" value="NZ_AP022853.1"/>
</dbReference>
<dbReference type="Proteomes" id="UP000502260">
    <property type="component" value="Chromosome"/>
</dbReference>
<dbReference type="GO" id="GO:0009691">
    <property type="term" value="P:cytokinin biosynthetic process"/>
    <property type="evidence" value="ECO:0007669"/>
    <property type="project" value="UniProtKB-UniRule"/>
</dbReference>
<gene>
    <name evidence="3" type="ORF">SKTS_00190</name>
</gene>
<dbReference type="NCBIfam" id="TIGR00730">
    <property type="entry name" value="Rossman fold protein, TIGR00730 family"/>
    <property type="match status" value="1"/>
</dbReference>
<comment type="similarity">
    <text evidence="2">Belongs to the LOG family.</text>
</comment>
<proteinExistence type="inferred from homology"/>
<dbReference type="KEGG" id="slac:SKTS_00190"/>
<evidence type="ECO:0000256" key="2">
    <source>
        <dbReference type="RuleBase" id="RU363015"/>
    </source>
</evidence>
<evidence type="ECO:0000313" key="4">
    <source>
        <dbReference type="Proteomes" id="UP000502260"/>
    </source>
</evidence>
<dbReference type="Pfam" id="PF03641">
    <property type="entry name" value="Lysine_decarbox"/>
    <property type="match status" value="1"/>
</dbReference>
<evidence type="ECO:0000256" key="1">
    <source>
        <dbReference type="ARBA" id="ARBA00000274"/>
    </source>
</evidence>
<keyword evidence="2" id="KW-0203">Cytokinin biosynthesis</keyword>
<dbReference type="InterPro" id="IPR005269">
    <property type="entry name" value="LOG"/>
</dbReference>
<dbReference type="EMBL" id="AP022853">
    <property type="protein sequence ID" value="BCB25133.1"/>
    <property type="molecule type" value="Genomic_DNA"/>
</dbReference>
<dbReference type="Gene3D" id="3.40.50.450">
    <property type="match status" value="1"/>
</dbReference>
<organism evidence="3 4">
    <name type="scientific">Sulfurimicrobium lacus</name>
    <dbReference type="NCBI Taxonomy" id="2715678"/>
    <lineage>
        <taxon>Bacteria</taxon>
        <taxon>Pseudomonadati</taxon>
        <taxon>Pseudomonadota</taxon>
        <taxon>Betaproteobacteria</taxon>
        <taxon>Nitrosomonadales</taxon>
        <taxon>Sulfuricellaceae</taxon>
        <taxon>Sulfurimicrobium</taxon>
    </lineage>
</organism>
<dbReference type="GO" id="GO:0008714">
    <property type="term" value="F:AMP nucleosidase activity"/>
    <property type="evidence" value="ECO:0007669"/>
    <property type="project" value="UniProtKB-EC"/>
</dbReference>
<dbReference type="PANTHER" id="PTHR43393">
    <property type="entry name" value="CYTOKININ RIBOSIDE 5'-MONOPHOSPHATE PHOSPHORIBOHYDROLASE"/>
    <property type="match status" value="1"/>
</dbReference>
<reference evidence="4" key="1">
    <citation type="submission" date="2020-03" db="EMBL/GenBank/DDBJ databases">
        <title>Complete genome sequence of sulfur-oxidizing bacterium skT11.</title>
        <authorList>
            <person name="Kanda M."/>
            <person name="Kojima H."/>
            <person name="Fukui M."/>
        </authorList>
    </citation>
    <scope>NUCLEOTIDE SEQUENCE [LARGE SCALE GENOMIC DNA]</scope>
    <source>
        <strain evidence="4">skT11</strain>
    </source>
</reference>
<dbReference type="InterPro" id="IPR052341">
    <property type="entry name" value="LOG_family_nucleotidases"/>
</dbReference>
<sequence>MSAAEKLPKPLDPDLLTQGYSARESWRVFGIMAEFVESTERLSAIRPAVSIFGSARTPSDHPYYMLAEQIARKLSDAGFAVISGGGPGIMEAANKGAFFGASPSIGLNIQLPHEQHTNPYQDISQTFRHFFARKVMFVKFATAYVVMPGGFGTLDELMEALTLAQTGKIRKIPIILVGEPFWRDLLTWFRTTLVREKVISAEDLNLIQVIDEPDAVVEAIFQYYETSGFEPSPAEREIQLNL</sequence>
<dbReference type="AlphaFoldDB" id="A0A6F8V5M9"/>
<dbReference type="GO" id="GO:0005829">
    <property type="term" value="C:cytosol"/>
    <property type="evidence" value="ECO:0007669"/>
    <property type="project" value="TreeGrafter"/>
</dbReference>
<evidence type="ECO:0000313" key="3">
    <source>
        <dbReference type="EMBL" id="BCB25133.1"/>
    </source>
</evidence>